<dbReference type="InterPro" id="IPR015421">
    <property type="entry name" value="PyrdxlP-dep_Trfase_major"/>
</dbReference>
<keyword evidence="7" id="KW-0808">Transferase</keyword>
<dbReference type="Proteomes" id="UP001501821">
    <property type="component" value="Unassembled WGS sequence"/>
</dbReference>
<feature type="domain" description="Aminotransferase class I/classII large" evidence="6">
    <location>
        <begin position="41"/>
        <end position="375"/>
    </location>
</feature>
<dbReference type="PANTHER" id="PTHR43525:SF2">
    <property type="entry name" value="CYSTATHIONINE BETA-LYASE-RELATED"/>
    <property type="match status" value="1"/>
</dbReference>
<comment type="similarity">
    <text evidence="5">Belongs to the class-II pyridoxal-phosphate-dependent aminotransferase family. MalY/PatB cystathionine beta-lyase subfamily.</text>
</comment>
<sequence>MIRDLTDDEARRALPLKWGTMPPDVLPAWVAETDYAWAPPVREAITAAVGAGLTGYPTFESGGELGKAYAGFAQRQFGQEIDPAWVIPSVDVTAGVRFALDVLSEPGPMVMPLPGYPPQLGIAEVTGRERVDLVLDADAEHAEIDLDGLDRLLAAGARTLLLTQPHNPWGRVFTRAELEGIRDVVRRRGARVVADEIHAPLVLDGSPPHLSYLSLEDTHDHAVAVVAASKAFNVQGLRCAQVIAPDPATRQRLLDAPMARNDSWSPLGEVAAIAAYTHGDEWLTALRSRLSSQRDLLVRLLAEHLPDARMRPLEATYLAWIDLRAYGHDDPAAVALERGRVQVSPGHDYQPGLAGHVRLNIATSPERLEEIVRRLARGLTGAR</sequence>
<dbReference type="InterPro" id="IPR015422">
    <property type="entry name" value="PyrdxlP-dep_Trfase_small"/>
</dbReference>
<proteinExistence type="inferred from homology"/>
<evidence type="ECO:0000259" key="6">
    <source>
        <dbReference type="Pfam" id="PF00155"/>
    </source>
</evidence>
<dbReference type="PANTHER" id="PTHR43525">
    <property type="entry name" value="PROTEIN MALY"/>
    <property type="match status" value="1"/>
</dbReference>
<dbReference type="InterPro" id="IPR004839">
    <property type="entry name" value="Aminotransferase_I/II_large"/>
</dbReference>
<protein>
    <recommendedName>
        <fullName evidence="2">cysteine-S-conjugate beta-lyase</fullName>
        <ecNumber evidence="2">4.4.1.13</ecNumber>
    </recommendedName>
</protein>
<evidence type="ECO:0000256" key="2">
    <source>
        <dbReference type="ARBA" id="ARBA00012224"/>
    </source>
</evidence>
<dbReference type="EC" id="4.4.1.13" evidence="2"/>
<keyword evidence="3" id="KW-0663">Pyridoxal phosphate</keyword>
<dbReference type="EMBL" id="BAABAH010000008">
    <property type="protein sequence ID" value="GAA3822699.1"/>
    <property type="molecule type" value="Genomic_DNA"/>
</dbReference>
<dbReference type="InterPro" id="IPR051798">
    <property type="entry name" value="Class-II_PLP-Dep_Aminotrans"/>
</dbReference>
<accession>A0ABP7IN90</accession>
<dbReference type="SUPFAM" id="SSF53383">
    <property type="entry name" value="PLP-dependent transferases"/>
    <property type="match status" value="1"/>
</dbReference>
<keyword evidence="8" id="KW-1185">Reference proteome</keyword>
<keyword evidence="4" id="KW-0456">Lyase</keyword>
<dbReference type="Gene3D" id="3.40.640.10">
    <property type="entry name" value="Type I PLP-dependent aspartate aminotransferase-like (Major domain)"/>
    <property type="match status" value="1"/>
</dbReference>
<dbReference type="Gene3D" id="3.90.1150.10">
    <property type="entry name" value="Aspartate Aminotransferase, domain 1"/>
    <property type="match status" value="1"/>
</dbReference>
<evidence type="ECO:0000313" key="7">
    <source>
        <dbReference type="EMBL" id="GAA3822699.1"/>
    </source>
</evidence>
<dbReference type="Pfam" id="PF00155">
    <property type="entry name" value="Aminotran_1_2"/>
    <property type="match status" value="1"/>
</dbReference>
<name>A0ABP7IN90_9ACTN</name>
<evidence type="ECO:0000256" key="5">
    <source>
        <dbReference type="ARBA" id="ARBA00037974"/>
    </source>
</evidence>
<dbReference type="InterPro" id="IPR015424">
    <property type="entry name" value="PyrdxlP-dep_Trfase"/>
</dbReference>
<comment type="cofactor">
    <cofactor evidence="1">
        <name>pyridoxal 5'-phosphate</name>
        <dbReference type="ChEBI" id="CHEBI:597326"/>
    </cofactor>
</comment>
<dbReference type="RefSeq" id="WP_344775938.1">
    <property type="nucleotide sequence ID" value="NZ_BAABAH010000008.1"/>
</dbReference>
<comment type="caution">
    <text evidence="7">The sequence shown here is derived from an EMBL/GenBank/DDBJ whole genome shotgun (WGS) entry which is preliminary data.</text>
</comment>
<dbReference type="GO" id="GO:0008483">
    <property type="term" value="F:transaminase activity"/>
    <property type="evidence" value="ECO:0007669"/>
    <property type="project" value="UniProtKB-KW"/>
</dbReference>
<evidence type="ECO:0000256" key="1">
    <source>
        <dbReference type="ARBA" id="ARBA00001933"/>
    </source>
</evidence>
<gene>
    <name evidence="7" type="ORF">GCM10022242_25340</name>
</gene>
<evidence type="ECO:0000256" key="4">
    <source>
        <dbReference type="ARBA" id="ARBA00023239"/>
    </source>
</evidence>
<evidence type="ECO:0000313" key="8">
    <source>
        <dbReference type="Proteomes" id="UP001501821"/>
    </source>
</evidence>
<keyword evidence="7" id="KW-0032">Aminotransferase</keyword>
<reference evidence="8" key="1">
    <citation type="journal article" date="2019" name="Int. J. Syst. Evol. Microbiol.">
        <title>The Global Catalogue of Microorganisms (GCM) 10K type strain sequencing project: providing services to taxonomists for standard genome sequencing and annotation.</title>
        <authorList>
            <consortium name="The Broad Institute Genomics Platform"/>
            <consortium name="The Broad Institute Genome Sequencing Center for Infectious Disease"/>
            <person name="Wu L."/>
            <person name="Ma J."/>
        </authorList>
    </citation>
    <scope>NUCLEOTIDE SEQUENCE [LARGE SCALE GENOMIC DNA]</scope>
    <source>
        <strain evidence="8">JCM 16953</strain>
    </source>
</reference>
<dbReference type="CDD" id="cd00609">
    <property type="entry name" value="AAT_like"/>
    <property type="match status" value="1"/>
</dbReference>
<evidence type="ECO:0000256" key="3">
    <source>
        <dbReference type="ARBA" id="ARBA00022898"/>
    </source>
</evidence>
<organism evidence="7 8">
    <name type="scientific">Nocardioides panacisoli</name>
    <dbReference type="NCBI Taxonomy" id="627624"/>
    <lineage>
        <taxon>Bacteria</taxon>
        <taxon>Bacillati</taxon>
        <taxon>Actinomycetota</taxon>
        <taxon>Actinomycetes</taxon>
        <taxon>Propionibacteriales</taxon>
        <taxon>Nocardioidaceae</taxon>
        <taxon>Nocardioides</taxon>
    </lineage>
</organism>